<dbReference type="InterPro" id="IPR021333">
    <property type="entry name" value="DUF2946"/>
</dbReference>
<reference evidence="1 2" key="1">
    <citation type="submission" date="2019-11" db="EMBL/GenBank/DDBJ databases">
        <title>Phenotypic characterization of an OXA-22 and OXA-60 co-producing Ralstonia pickettii clinical strain.</title>
        <authorList>
            <person name="He F."/>
        </authorList>
    </citation>
    <scope>NUCLEOTIDE SEQUENCE [LARGE SCALE GENOMIC DNA]</scope>
    <source>
        <strain evidence="1 2">PSLESD1</strain>
    </source>
</reference>
<dbReference type="AlphaFoldDB" id="A0A7X2HSS2"/>
<evidence type="ECO:0000313" key="1">
    <source>
        <dbReference type="EMBL" id="MRT01610.1"/>
    </source>
</evidence>
<accession>A0A7X2HSS2</accession>
<comment type="caution">
    <text evidence="1">The sequence shown here is derived from an EMBL/GenBank/DDBJ whole genome shotgun (WGS) entry which is preliminary data.</text>
</comment>
<evidence type="ECO:0000313" key="2">
    <source>
        <dbReference type="Proteomes" id="UP000441032"/>
    </source>
</evidence>
<proteinExistence type="predicted"/>
<dbReference type="RefSeq" id="WP_154209107.1">
    <property type="nucleotide sequence ID" value="NZ_WJYN01000015.1"/>
</dbReference>
<dbReference type="Proteomes" id="UP000441032">
    <property type="component" value="Unassembled WGS sequence"/>
</dbReference>
<gene>
    <name evidence="1" type="ORF">GJQ57_23475</name>
</gene>
<protein>
    <submittedName>
        <fullName evidence="1">DUF2946 domain-containing protein</fullName>
    </submittedName>
</protein>
<dbReference type="EMBL" id="WJYN01000015">
    <property type="protein sequence ID" value="MRT01610.1"/>
    <property type="molecule type" value="Genomic_DNA"/>
</dbReference>
<organism evidence="1 2">
    <name type="scientific">Ralstonia pickettii</name>
    <name type="common">Burkholderia pickettii</name>
    <dbReference type="NCBI Taxonomy" id="329"/>
    <lineage>
        <taxon>Bacteria</taxon>
        <taxon>Pseudomonadati</taxon>
        <taxon>Pseudomonadota</taxon>
        <taxon>Betaproteobacteria</taxon>
        <taxon>Burkholderiales</taxon>
        <taxon>Burkholderiaceae</taxon>
        <taxon>Ralstonia</taxon>
    </lineage>
</organism>
<dbReference type="Pfam" id="PF11162">
    <property type="entry name" value="DUF2946"/>
    <property type="match status" value="1"/>
</dbReference>
<name>A0A7X2HSS2_RALPI</name>
<sequence length="138" mass="14546">MHFARARKTLTAWFGLAAMALVLFAPVVSQALASHSHRVGLALSLPLCEAKPAIASATSAMLAVNVDGHADGQDGPADHHAACGYCDLLAQHVLAPTMDAPITVPASVHARGWMAPPERVAFREARHAGRPRDSPFLI</sequence>